<keyword evidence="3" id="KW-0808">Transferase</keyword>
<evidence type="ECO:0000313" key="4">
    <source>
        <dbReference type="Proteomes" id="UP000311605"/>
    </source>
</evidence>
<dbReference type="AlphaFoldDB" id="A0A5C4XPN8"/>
<dbReference type="GO" id="GO:0016740">
    <property type="term" value="F:transferase activity"/>
    <property type="evidence" value="ECO:0007669"/>
    <property type="project" value="UniProtKB-KW"/>
</dbReference>
<dbReference type="InterPro" id="IPR001173">
    <property type="entry name" value="Glyco_trans_2-like"/>
</dbReference>
<dbReference type="Pfam" id="PF00535">
    <property type="entry name" value="Glycos_transf_2"/>
    <property type="match status" value="1"/>
</dbReference>
<dbReference type="Gene3D" id="3.90.550.10">
    <property type="entry name" value="Spore Coat Polysaccharide Biosynthesis Protein SpsA, Chain A"/>
    <property type="match status" value="1"/>
</dbReference>
<proteinExistence type="inferred from homology"/>
<dbReference type="InterPro" id="IPR029044">
    <property type="entry name" value="Nucleotide-diphossugar_trans"/>
</dbReference>
<dbReference type="Proteomes" id="UP000311605">
    <property type="component" value="Unassembled WGS sequence"/>
</dbReference>
<gene>
    <name evidence="3" type="ORF">FHP24_03305</name>
</gene>
<evidence type="ECO:0000313" key="3">
    <source>
        <dbReference type="EMBL" id="TNM65317.1"/>
    </source>
</evidence>
<evidence type="ECO:0000259" key="2">
    <source>
        <dbReference type="Pfam" id="PF00535"/>
    </source>
</evidence>
<comment type="caution">
    <text evidence="3">The sequence shown here is derived from an EMBL/GenBank/DDBJ whole genome shotgun (WGS) entry which is preliminary data.</text>
</comment>
<sequence>MTNVTTIILTYNEERHIARAIESAARFSSQIFVVDSFSKDQTTRIASEMGAIVLTNVFVNQAAQFQWALDNAPVTGEWILRLDADEIIEPDLAQEIVDKLPSVAQDVNGVTMDRKHIFLGRWIRHGGRYPLRLLRLFRAGFGSIEQRWMDEHIVVSSGRIVHFYGGFADHNLNDLTFFTEKHNKYATREAVDVLTQRYRLKSKDSGCEAVAMSRQASFKRQIKEKIYNKLPFSVSSFGYFAFRYLGQAGFLDGREGLIYHFLQGYWYRFLVGAKILELERAINGLDNDIEQVVALERLTGLKMNSETNT</sequence>
<dbReference type="OrthoDB" id="9815923at2"/>
<protein>
    <submittedName>
        <fullName evidence="3">Glycosyltransferase family 2 protein</fullName>
    </submittedName>
</protein>
<evidence type="ECO:0000256" key="1">
    <source>
        <dbReference type="ARBA" id="ARBA00038494"/>
    </source>
</evidence>
<comment type="similarity">
    <text evidence="1">Belongs to the glycosyltransferase 2 family. WaaE/KdtX subfamily.</text>
</comment>
<dbReference type="RefSeq" id="WP_139672806.1">
    <property type="nucleotide sequence ID" value="NZ_VDMN01000001.1"/>
</dbReference>
<keyword evidence="4" id="KW-1185">Reference proteome</keyword>
<organism evidence="3 4">
    <name type="scientific">Aliirhizobium smilacinae</name>
    <dbReference type="NCBI Taxonomy" id="1395944"/>
    <lineage>
        <taxon>Bacteria</taxon>
        <taxon>Pseudomonadati</taxon>
        <taxon>Pseudomonadota</taxon>
        <taxon>Alphaproteobacteria</taxon>
        <taxon>Hyphomicrobiales</taxon>
        <taxon>Rhizobiaceae</taxon>
        <taxon>Aliirhizobium</taxon>
    </lineage>
</organism>
<reference evidence="3 4" key="1">
    <citation type="submission" date="2019-06" db="EMBL/GenBank/DDBJ databases">
        <title>The draft genome of Rhizobium smilacinae PTYR-5.</title>
        <authorList>
            <person name="Liu L."/>
            <person name="Li L."/>
            <person name="Zhang X."/>
        </authorList>
    </citation>
    <scope>NUCLEOTIDE SEQUENCE [LARGE SCALE GENOMIC DNA]</scope>
    <source>
        <strain evidence="3 4">PTYR-5</strain>
    </source>
</reference>
<accession>A0A5C4XPN8</accession>
<dbReference type="EMBL" id="VDMN01000001">
    <property type="protein sequence ID" value="TNM65317.1"/>
    <property type="molecule type" value="Genomic_DNA"/>
</dbReference>
<dbReference type="SUPFAM" id="SSF53448">
    <property type="entry name" value="Nucleotide-diphospho-sugar transferases"/>
    <property type="match status" value="1"/>
</dbReference>
<dbReference type="PANTHER" id="PTHR43630">
    <property type="entry name" value="POLY-BETA-1,6-N-ACETYL-D-GLUCOSAMINE SYNTHASE"/>
    <property type="match status" value="1"/>
</dbReference>
<name>A0A5C4XPN8_9HYPH</name>
<dbReference type="PANTHER" id="PTHR43630:SF2">
    <property type="entry name" value="GLYCOSYLTRANSFERASE"/>
    <property type="match status" value="1"/>
</dbReference>
<dbReference type="CDD" id="cd02511">
    <property type="entry name" value="Beta4Glucosyltransferase"/>
    <property type="match status" value="1"/>
</dbReference>
<feature type="domain" description="Glycosyltransferase 2-like" evidence="2">
    <location>
        <begin position="7"/>
        <end position="127"/>
    </location>
</feature>